<dbReference type="InParanoid" id="A0A165PM85"/>
<dbReference type="PANTHER" id="PTHR11225">
    <property type="entry name" value="NUCLEAR PORE COMPLEX PROTEIN NUP93 NUCLEOPORIN NUP93 DEAD EYE PROTEIN"/>
    <property type="match status" value="1"/>
</dbReference>
<name>A0A165PM85_EXIGL</name>
<dbReference type="EMBL" id="KV425888">
    <property type="protein sequence ID" value="KZW02374.1"/>
    <property type="molecule type" value="Genomic_DNA"/>
</dbReference>
<reference evidence="5 6" key="1">
    <citation type="journal article" date="2016" name="Mol. Biol. Evol.">
        <title>Comparative Genomics of Early-Diverging Mushroom-Forming Fungi Provides Insights into the Origins of Lignocellulose Decay Capabilities.</title>
        <authorList>
            <person name="Nagy L.G."/>
            <person name="Riley R."/>
            <person name="Tritt A."/>
            <person name="Adam C."/>
            <person name="Daum C."/>
            <person name="Floudas D."/>
            <person name="Sun H."/>
            <person name="Yadav J.S."/>
            <person name="Pangilinan J."/>
            <person name="Larsson K.H."/>
            <person name="Matsuura K."/>
            <person name="Barry K."/>
            <person name="Labutti K."/>
            <person name="Kuo R."/>
            <person name="Ohm R.A."/>
            <person name="Bhattacharya S.S."/>
            <person name="Shirouzu T."/>
            <person name="Yoshinaga Y."/>
            <person name="Martin F.M."/>
            <person name="Grigoriev I.V."/>
            <person name="Hibbett D.S."/>
        </authorList>
    </citation>
    <scope>NUCLEOTIDE SEQUENCE [LARGE SCALE GENOMIC DNA]</scope>
    <source>
        <strain evidence="5 6">HHB12029</strain>
    </source>
</reference>
<dbReference type="FunCoup" id="A0A165PM85">
    <property type="interactions" value="1171"/>
</dbReference>
<gene>
    <name evidence="5" type="ORF">EXIGLDRAFT_734506</name>
</gene>
<protein>
    <recommendedName>
        <fullName evidence="4">Nuclear pore protein</fullName>
    </recommendedName>
</protein>
<keyword evidence="3 4" id="KW-0539">Nucleus</keyword>
<sequence>MSQNDLNALLTSSRALTSQLSRPDLPSINLSLDQIEAQSRRLISRQQGAESSKANYLLAQAHVDASTLGNSIANLNTSTIFQPLQPLSDTDVTGFINHAHEQTILSSIEEGRRDTQAEFYRVLEERVRRDWEGRKKRILDEFGVRGISSSDQPGSALQLRHSVRGLASSRSMQFTPNLQMRAKMNAYTRVVAELNSTRLAGASYPIIQALKQAAQQISERSPFIDMLNVLSYITQEPPGLQAISRAGVHMLNAPMFERKFARAYTQSGAAGVGGRQLRAQIARGAREALEQQYWDVLTQTVHSHQQQANLGGDPSSANYVRAFCTVRLYSSGKWDERLEIVNNTPLWAKLYYLIRTGKVEEALVEAEDNAAALNARERNFTTYLRAWAESEERKLPRSMRDRLLSAYNSHVLHAPTTDPFKLALYKLIGKLDPTKRTVAFVTGGIEDWMWFQLAMVDEEDGGIGLKELTDVVLGYGERYFEPPKSNLKGMWARVLLLCGAFEQAVAALNEKAEFQVEATHLAIALAYHGLLRVPERFEATDGDILLLAPASPAALNLSLLISRYIRPIMQSDPKEALEYVACVCLTCDQSDAVGKEQMELAWEHTRRIVVSLDSDAKWEMLVGGFRGDGTRISGAIESYTRLLRLQDAKAYNEQILLPAAAEAERESRVNEAIKLYNLAGAYETVVACLARFLGDTITESPTSEESLRLEATAREILRHYERTNRAAGRERGVVTKLLNAREARECKEAGRVDRALELMEMMELVPLMGDQTAIRRAGEALMHQDDAIARNLGYFLQTMMEILKQQRDSLRYSNAADPHRLAQLRKKANAIQSFAGALRGKRLSPDVYEHISRMAVDIAL</sequence>
<dbReference type="GO" id="GO:0017056">
    <property type="term" value="F:structural constituent of nuclear pore"/>
    <property type="evidence" value="ECO:0007669"/>
    <property type="project" value="InterPro"/>
</dbReference>
<keyword evidence="4" id="KW-0813">Transport</keyword>
<dbReference type="OrthoDB" id="1918363at2759"/>
<dbReference type="PANTHER" id="PTHR11225:SF4">
    <property type="entry name" value="NUCLEAR PORE COMPLEX PROTEIN NUP93"/>
    <property type="match status" value="1"/>
</dbReference>
<accession>A0A165PM85</accession>
<dbReference type="GO" id="GO:0005643">
    <property type="term" value="C:nuclear pore"/>
    <property type="evidence" value="ECO:0007669"/>
    <property type="project" value="UniProtKB-SubCell"/>
</dbReference>
<keyword evidence="4" id="KW-0906">Nuclear pore complex</keyword>
<comment type="subcellular location">
    <subcellularLocation>
        <location evidence="1">Nucleus envelope</location>
    </subcellularLocation>
    <subcellularLocation>
        <location evidence="4">Nucleus</location>
        <location evidence="4">Nuclear pore complex</location>
    </subcellularLocation>
</comment>
<evidence type="ECO:0000313" key="5">
    <source>
        <dbReference type="EMBL" id="KZW02374.1"/>
    </source>
</evidence>
<dbReference type="Proteomes" id="UP000077266">
    <property type="component" value="Unassembled WGS sequence"/>
</dbReference>
<evidence type="ECO:0000256" key="4">
    <source>
        <dbReference type="RuleBase" id="RU364035"/>
    </source>
</evidence>
<comment type="similarity">
    <text evidence="2 4">Belongs to the nucleoporin interacting component (NIC) family.</text>
</comment>
<evidence type="ECO:0000256" key="1">
    <source>
        <dbReference type="ARBA" id="ARBA00004259"/>
    </source>
</evidence>
<keyword evidence="4" id="KW-0811">Translocation</keyword>
<dbReference type="InterPro" id="IPR007231">
    <property type="entry name" value="Nucleoporin_int_Nup93/Nic96"/>
</dbReference>
<keyword evidence="4" id="KW-0653">Protein transport</keyword>
<dbReference type="AlphaFoldDB" id="A0A165PM85"/>
<keyword evidence="6" id="KW-1185">Reference proteome</keyword>
<keyword evidence="4" id="KW-0509">mRNA transport</keyword>
<evidence type="ECO:0000256" key="2">
    <source>
        <dbReference type="ARBA" id="ARBA00010186"/>
    </source>
</evidence>
<dbReference type="STRING" id="1314781.A0A165PM85"/>
<keyword evidence="4" id="KW-0472">Membrane</keyword>
<dbReference type="Pfam" id="PF04097">
    <property type="entry name" value="Nic96"/>
    <property type="match status" value="1"/>
</dbReference>
<organism evidence="5 6">
    <name type="scientific">Exidia glandulosa HHB12029</name>
    <dbReference type="NCBI Taxonomy" id="1314781"/>
    <lineage>
        <taxon>Eukaryota</taxon>
        <taxon>Fungi</taxon>
        <taxon>Dikarya</taxon>
        <taxon>Basidiomycota</taxon>
        <taxon>Agaricomycotina</taxon>
        <taxon>Agaricomycetes</taxon>
        <taxon>Auriculariales</taxon>
        <taxon>Exidiaceae</taxon>
        <taxon>Exidia</taxon>
    </lineage>
</organism>
<evidence type="ECO:0000313" key="6">
    <source>
        <dbReference type="Proteomes" id="UP000077266"/>
    </source>
</evidence>
<dbReference type="GO" id="GO:0016973">
    <property type="term" value="P:poly(A)+ mRNA export from nucleus"/>
    <property type="evidence" value="ECO:0007669"/>
    <property type="project" value="TreeGrafter"/>
</dbReference>
<proteinExistence type="inferred from homology"/>
<evidence type="ECO:0000256" key="3">
    <source>
        <dbReference type="ARBA" id="ARBA00023242"/>
    </source>
</evidence>
<dbReference type="GO" id="GO:0006606">
    <property type="term" value="P:protein import into nucleus"/>
    <property type="evidence" value="ECO:0007669"/>
    <property type="project" value="TreeGrafter"/>
</dbReference>